<evidence type="ECO:0000313" key="1">
    <source>
        <dbReference type="EMBL" id="ORY96474.1"/>
    </source>
</evidence>
<reference evidence="1 2" key="1">
    <citation type="submission" date="2016-07" db="EMBL/GenBank/DDBJ databases">
        <title>Pervasive Adenine N6-methylation of Active Genes in Fungi.</title>
        <authorList>
            <consortium name="DOE Joint Genome Institute"/>
            <person name="Mondo S.J."/>
            <person name="Dannebaum R.O."/>
            <person name="Kuo R.C."/>
            <person name="Labutti K."/>
            <person name="Haridas S."/>
            <person name="Kuo A."/>
            <person name="Salamov A."/>
            <person name="Ahrendt S.R."/>
            <person name="Lipzen A."/>
            <person name="Sullivan W."/>
            <person name="Andreopoulos W.B."/>
            <person name="Clum A."/>
            <person name="Lindquist E."/>
            <person name="Daum C."/>
            <person name="Ramamoorthy G.K."/>
            <person name="Gryganskyi A."/>
            <person name="Culley D."/>
            <person name="Magnuson J.K."/>
            <person name="James T.Y."/>
            <person name="O'Malley M.A."/>
            <person name="Stajich J.E."/>
            <person name="Spatafora J.W."/>
            <person name="Visel A."/>
            <person name="Grigoriev I.V."/>
        </authorList>
    </citation>
    <scope>NUCLEOTIDE SEQUENCE [LARGE SCALE GENOMIC DNA]</scope>
    <source>
        <strain evidence="1 2">NRRL 2496</strain>
    </source>
</reference>
<dbReference type="STRING" id="13706.A0A1X2HCF3"/>
<proteinExistence type="predicted"/>
<dbReference type="OrthoDB" id="2289822at2759"/>
<evidence type="ECO:0000313" key="2">
    <source>
        <dbReference type="Proteomes" id="UP000242180"/>
    </source>
</evidence>
<keyword evidence="2" id="KW-1185">Reference proteome</keyword>
<protein>
    <submittedName>
        <fullName evidence="1">Uncharacterized protein</fullName>
    </submittedName>
</protein>
<dbReference type="EMBL" id="MCGN01000005">
    <property type="protein sequence ID" value="ORY96474.1"/>
    <property type="molecule type" value="Genomic_DNA"/>
</dbReference>
<organism evidence="1 2">
    <name type="scientific">Syncephalastrum racemosum</name>
    <name type="common">Filamentous fungus</name>
    <dbReference type="NCBI Taxonomy" id="13706"/>
    <lineage>
        <taxon>Eukaryota</taxon>
        <taxon>Fungi</taxon>
        <taxon>Fungi incertae sedis</taxon>
        <taxon>Mucoromycota</taxon>
        <taxon>Mucoromycotina</taxon>
        <taxon>Mucoromycetes</taxon>
        <taxon>Mucorales</taxon>
        <taxon>Syncephalastraceae</taxon>
        <taxon>Syncephalastrum</taxon>
    </lineage>
</organism>
<dbReference type="AlphaFoldDB" id="A0A1X2HCF3"/>
<sequence>MTSRAQHSVLISLYTVNFHYLRHVPEILCQYGPMQGYGARCMEREVGLFGKLIKSTKEPAVNAGNQSQMVAANRFHKRTNDQEIMINEGDNSNAQIRTSRAFYCTETADCPELWPPHPFESSMDNFAIYNLMHHTRNFWARVQDLKASSLPPLDNKITVAKRRFLDKTVYDCRLLLRSHNKGTFLKLKLPVDRNAYGGLTSEDKSESRDFFGEAIMLLVIIYMSDTRILSLVNRVQHSRITIHGYPFGRTAYGGTDRYYVCDVCEIASPAVVIPSPTKDERFCYAYPDILKEKKHPGKYKQA</sequence>
<name>A0A1X2HCF3_SYNRA</name>
<dbReference type="InParanoid" id="A0A1X2HCF3"/>
<accession>A0A1X2HCF3</accession>
<gene>
    <name evidence="1" type="ORF">BCR43DRAFT_277360</name>
</gene>
<comment type="caution">
    <text evidence="1">The sequence shown here is derived from an EMBL/GenBank/DDBJ whole genome shotgun (WGS) entry which is preliminary data.</text>
</comment>
<dbReference type="Proteomes" id="UP000242180">
    <property type="component" value="Unassembled WGS sequence"/>
</dbReference>